<dbReference type="EMBL" id="SWKU01000010">
    <property type="protein sequence ID" value="KAF3003223.1"/>
    <property type="molecule type" value="Genomic_DNA"/>
</dbReference>
<keyword evidence="3" id="KW-1185">Reference proteome</keyword>
<protein>
    <submittedName>
        <fullName evidence="2">Uncharacterized protein</fullName>
    </submittedName>
</protein>
<evidence type="ECO:0000313" key="2">
    <source>
        <dbReference type="EMBL" id="KAF3003223.1"/>
    </source>
</evidence>
<proteinExistence type="predicted"/>
<accession>A0A9P4TF54</accession>
<sequence length="322" mass="35323">MPQAEKLHYPANPPARPSNPAASQPQTLAPQVSPATEAITWLSLLVYWLLSLQPLSEPSGEKFSPVPFASPSTVQSGIVSPINAVLSSSTVTQTFPRPIFTIVTPTPTSSFPVAETPQPTDLLSALPITDLTVFEKRLAIDLDAWTSVWAIWIRSWYGDDIEGAAGAGVTQAQSDEAYARLKQKAFCSLEIEGKIDEEVAASCIFDDDWFEWGLTLMDASDSDMEVMDDVPSIVYSALMRCPDALDRIGEETQRHWYAASDAERDLDQALVVLVADGIACEEERVLMASLNHKGQLLCTPQRCGVRNLGLSMTSWRHRRGSR</sequence>
<dbReference type="AlphaFoldDB" id="A0A9P4TF54"/>
<dbReference type="Proteomes" id="UP000801428">
    <property type="component" value="Unassembled WGS sequence"/>
</dbReference>
<evidence type="ECO:0000313" key="3">
    <source>
        <dbReference type="Proteomes" id="UP000801428"/>
    </source>
</evidence>
<evidence type="ECO:0000256" key="1">
    <source>
        <dbReference type="SAM" id="MobiDB-lite"/>
    </source>
</evidence>
<organism evidence="2 3">
    <name type="scientific">Curvularia kusanoi</name>
    <name type="common">Cochliobolus kusanoi</name>
    <dbReference type="NCBI Taxonomy" id="90978"/>
    <lineage>
        <taxon>Eukaryota</taxon>
        <taxon>Fungi</taxon>
        <taxon>Dikarya</taxon>
        <taxon>Ascomycota</taxon>
        <taxon>Pezizomycotina</taxon>
        <taxon>Dothideomycetes</taxon>
        <taxon>Pleosporomycetidae</taxon>
        <taxon>Pleosporales</taxon>
        <taxon>Pleosporineae</taxon>
        <taxon>Pleosporaceae</taxon>
        <taxon>Curvularia</taxon>
    </lineage>
</organism>
<gene>
    <name evidence="2" type="ORF">E8E13_009879</name>
</gene>
<name>A0A9P4TF54_CURKU</name>
<comment type="caution">
    <text evidence="2">The sequence shown here is derived from an EMBL/GenBank/DDBJ whole genome shotgun (WGS) entry which is preliminary data.</text>
</comment>
<dbReference type="OrthoDB" id="4364812at2759"/>
<feature type="region of interest" description="Disordered" evidence="1">
    <location>
        <begin position="1"/>
        <end position="30"/>
    </location>
</feature>
<reference evidence="2" key="1">
    <citation type="submission" date="2019-04" db="EMBL/GenBank/DDBJ databases">
        <title>Sequencing of skin fungus with MAO and IRED activity.</title>
        <authorList>
            <person name="Marsaioli A.J."/>
            <person name="Bonatto J.M.C."/>
            <person name="Reis Junior O."/>
        </authorList>
    </citation>
    <scope>NUCLEOTIDE SEQUENCE</scope>
    <source>
        <strain evidence="2">30M1</strain>
    </source>
</reference>